<sequence>MKPSKERDSQLNAEHLAENLVAAERRAATLAELNRILVEGRDPLELAQRAVDLVMRAAGAAGSYVFLWDPSIERLVLRVASTGSKAAEGGGVRLRLGEGITGWAALMRRTAESQENKEDITQDPRSVTFPHLDEKQFRSMVSVPIVANGSELMGVFNFVSVHSNAFDEHDLNLATEVGGLLACGLVQARTMEDLRRQSAAAQFLLALPPDTHTSLQRCVDLLAHAVRGQLGATLCTIELAERDSVGVSVRPGIAFSDDVDKSLVVVSRSVRNRRELADVVGRLEGITDRVSASFGPMMSVGTVTCYRGLAFSDTDRRILEALSAQSAALISSLSNPVSTPPLTGRLRAIPTLDLAERTLIDMGWRPGPTHPIICRVPASQFRSGAAFDHVVDSLRSLQDSFDGVVLVPSAPTVSMLVRHQIQQWPAFLVALRATIKELPVASHRPLAAGIGPLAADPLSIQASLQHAESALQWAELTGDPVVSFDDVEYLQNAPQIIFSIGSPLRENLQMLREVARYDLHQGTELTHTLDTYLTSGCCMADTSQLLFIHRNTLRHRLSRIEELMGRPIESVPDRTALALAARITAARNSAQDGGLSPEP</sequence>
<dbReference type="InterPro" id="IPR051448">
    <property type="entry name" value="CdaR-like_regulators"/>
</dbReference>
<evidence type="ECO:0000313" key="3">
    <source>
        <dbReference type="Proteomes" id="UP000465241"/>
    </source>
</evidence>
<reference evidence="2 3" key="1">
    <citation type="journal article" date="2019" name="Emerg. Microbes Infect.">
        <title>Comprehensive subspecies identification of 175 nontuberculous mycobacteria species based on 7547 genomic profiles.</title>
        <authorList>
            <person name="Matsumoto Y."/>
            <person name="Kinjo T."/>
            <person name="Motooka D."/>
            <person name="Nabeya D."/>
            <person name="Jung N."/>
            <person name="Uechi K."/>
            <person name="Horii T."/>
            <person name="Iida T."/>
            <person name="Fujita J."/>
            <person name="Nakamura S."/>
        </authorList>
    </citation>
    <scope>NUCLEOTIDE SEQUENCE [LARGE SCALE GENOMIC DNA]</scope>
    <source>
        <strain evidence="2 3">JCM 13392</strain>
    </source>
</reference>
<dbReference type="SMART" id="SM00065">
    <property type="entry name" value="GAF"/>
    <property type="match status" value="1"/>
</dbReference>
<dbReference type="InterPro" id="IPR042070">
    <property type="entry name" value="PucR_C-HTH_sf"/>
</dbReference>
<dbReference type="RefSeq" id="WP_193489509.1">
    <property type="nucleotide sequence ID" value="NZ_BAAAMC010000008.1"/>
</dbReference>
<comment type="caution">
    <text evidence="2">The sequence shown here is derived from an EMBL/GenBank/DDBJ whole genome shotgun (WGS) entry which is preliminary data.</text>
</comment>
<dbReference type="InterPro" id="IPR025736">
    <property type="entry name" value="PucR_C-HTH_dom"/>
</dbReference>
<dbReference type="Pfam" id="PF13556">
    <property type="entry name" value="HTH_30"/>
    <property type="match status" value="1"/>
</dbReference>
<dbReference type="Gene3D" id="3.30.450.40">
    <property type="match status" value="1"/>
</dbReference>
<dbReference type="Gene3D" id="1.10.10.2840">
    <property type="entry name" value="PucR C-terminal helix-turn-helix domain"/>
    <property type="match status" value="1"/>
</dbReference>
<dbReference type="InterPro" id="IPR003018">
    <property type="entry name" value="GAF"/>
</dbReference>
<organism evidence="2 3">
    <name type="scientific">Mycolicibacterium murale</name>
    <dbReference type="NCBI Taxonomy" id="182220"/>
    <lineage>
        <taxon>Bacteria</taxon>
        <taxon>Bacillati</taxon>
        <taxon>Actinomycetota</taxon>
        <taxon>Actinomycetes</taxon>
        <taxon>Mycobacteriales</taxon>
        <taxon>Mycobacteriaceae</taxon>
        <taxon>Mycolicibacterium</taxon>
    </lineage>
</organism>
<name>A0A7I9WM08_9MYCO</name>
<dbReference type="Pfam" id="PF13185">
    <property type="entry name" value="GAF_2"/>
    <property type="match status" value="1"/>
</dbReference>
<dbReference type="InterPro" id="IPR029016">
    <property type="entry name" value="GAF-like_dom_sf"/>
</dbReference>
<evidence type="ECO:0000313" key="2">
    <source>
        <dbReference type="EMBL" id="GFG58771.1"/>
    </source>
</evidence>
<feature type="domain" description="GAF" evidence="1">
    <location>
        <begin position="42"/>
        <end position="195"/>
    </location>
</feature>
<keyword evidence="3" id="KW-1185">Reference proteome</keyword>
<dbReference type="PANTHER" id="PTHR33744">
    <property type="entry name" value="CARBOHYDRATE DIACID REGULATOR"/>
    <property type="match status" value="1"/>
</dbReference>
<evidence type="ECO:0000259" key="1">
    <source>
        <dbReference type="SMART" id="SM00065"/>
    </source>
</evidence>
<dbReference type="AlphaFoldDB" id="A0A7I9WM08"/>
<dbReference type="SUPFAM" id="SSF55781">
    <property type="entry name" value="GAF domain-like"/>
    <property type="match status" value="1"/>
</dbReference>
<gene>
    <name evidence="2" type="ORF">MMUR_29070</name>
</gene>
<proteinExistence type="predicted"/>
<dbReference type="Proteomes" id="UP000465241">
    <property type="component" value="Unassembled WGS sequence"/>
</dbReference>
<dbReference type="EMBL" id="BLKT01000003">
    <property type="protein sequence ID" value="GFG58771.1"/>
    <property type="molecule type" value="Genomic_DNA"/>
</dbReference>
<accession>A0A7I9WM08</accession>
<protein>
    <recommendedName>
        <fullName evidence="1">GAF domain-containing protein</fullName>
    </recommendedName>
</protein>